<dbReference type="Proteomes" id="UP001162156">
    <property type="component" value="Unassembled WGS sequence"/>
</dbReference>
<name>A0AAV8WWW3_9CUCU</name>
<feature type="domain" description="PiggyBac transposable element-derived protein" evidence="1">
    <location>
        <begin position="1"/>
        <end position="68"/>
    </location>
</feature>
<protein>
    <recommendedName>
        <fullName evidence="1">PiggyBac transposable element-derived protein domain-containing protein</fullName>
    </recommendedName>
</protein>
<sequence length="79" mass="9318">MDNWFTSIPFAEKLLTAPYKLTVVGTLRKNKKEIPTEVAEINKDRKLYTSMFAYSEKLTLVSYKLKSTKHFFYCLPCMR</sequence>
<evidence type="ECO:0000313" key="2">
    <source>
        <dbReference type="EMBL" id="KAJ8930720.1"/>
    </source>
</evidence>
<evidence type="ECO:0000313" key="3">
    <source>
        <dbReference type="Proteomes" id="UP001162156"/>
    </source>
</evidence>
<organism evidence="2 3">
    <name type="scientific">Rhamnusium bicolor</name>
    <dbReference type="NCBI Taxonomy" id="1586634"/>
    <lineage>
        <taxon>Eukaryota</taxon>
        <taxon>Metazoa</taxon>
        <taxon>Ecdysozoa</taxon>
        <taxon>Arthropoda</taxon>
        <taxon>Hexapoda</taxon>
        <taxon>Insecta</taxon>
        <taxon>Pterygota</taxon>
        <taxon>Neoptera</taxon>
        <taxon>Endopterygota</taxon>
        <taxon>Coleoptera</taxon>
        <taxon>Polyphaga</taxon>
        <taxon>Cucujiformia</taxon>
        <taxon>Chrysomeloidea</taxon>
        <taxon>Cerambycidae</taxon>
        <taxon>Lepturinae</taxon>
        <taxon>Rhagiini</taxon>
        <taxon>Rhamnusium</taxon>
    </lineage>
</organism>
<dbReference type="AlphaFoldDB" id="A0AAV8WWW3"/>
<dbReference type="Pfam" id="PF13843">
    <property type="entry name" value="DDE_Tnp_1_7"/>
    <property type="match status" value="1"/>
</dbReference>
<dbReference type="InterPro" id="IPR029526">
    <property type="entry name" value="PGBD"/>
</dbReference>
<accession>A0AAV8WWW3</accession>
<proteinExistence type="predicted"/>
<gene>
    <name evidence="2" type="ORF">NQ314_016447</name>
</gene>
<keyword evidence="3" id="KW-1185">Reference proteome</keyword>
<comment type="caution">
    <text evidence="2">The sequence shown here is derived from an EMBL/GenBank/DDBJ whole genome shotgun (WGS) entry which is preliminary data.</text>
</comment>
<dbReference type="EMBL" id="JANEYF010004573">
    <property type="protein sequence ID" value="KAJ8930720.1"/>
    <property type="molecule type" value="Genomic_DNA"/>
</dbReference>
<evidence type="ECO:0000259" key="1">
    <source>
        <dbReference type="Pfam" id="PF13843"/>
    </source>
</evidence>
<reference evidence="2" key="1">
    <citation type="journal article" date="2023" name="Insect Mol. Biol.">
        <title>Genome sequencing provides insights into the evolution of gene families encoding plant cell wall-degrading enzymes in longhorned beetles.</title>
        <authorList>
            <person name="Shin N.R."/>
            <person name="Okamura Y."/>
            <person name="Kirsch R."/>
            <person name="Pauchet Y."/>
        </authorList>
    </citation>
    <scope>NUCLEOTIDE SEQUENCE</scope>
    <source>
        <strain evidence="2">RBIC_L_NR</strain>
    </source>
</reference>